<proteinExistence type="predicted"/>
<dbReference type="PANTHER" id="PTHR45947">
    <property type="entry name" value="SULFOQUINOVOSYL TRANSFERASE SQD2"/>
    <property type="match status" value="1"/>
</dbReference>
<dbReference type="PANTHER" id="PTHR45947:SF3">
    <property type="entry name" value="SULFOQUINOVOSYL TRANSFERASE SQD2"/>
    <property type="match status" value="1"/>
</dbReference>
<dbReference type="Gene3D" id="3.40.50.2000">
    <property type="entry name" value="Glycogen Phosphorylase B"/>
    <property type="match status" value="2"/>
</dbReference>
<dbReference type="AlphaFoldDB" id="A0A7W8CZT3"/>
<dbReference type="Proteomes" id="UP000521313">
    <property type="component" value="Unassembled WGS sequence"/>
</dbReference>
<evidence type="ECO:0000313" key="3">
    <source>
        <dbReference type="EMBL" id="MBB5184635.1"/>
    </source>
</evidence>
<name>A0A7W8CZT3_9FIRM</name>
<keyword evidence="3" id="KW-0808">Transferase</keyword>
<dbReference type="CDD" id="cd03801">
    <property type="entry name" value="GT4_PimA-like"/>
    <property type="match status" value="1"/>
</dbReference>
<evidence type="ECO:0000313" key="4">
    <source>
        <dbReference type="Proteomes" id="UP000521313"/>
    </source>
</evidence>
<dbReference type="InterPro" id="IPR001296">
    <property type="entry name" value="Glyco_trans_1"/>
</dbReference>
<evidence type="ECO:0000256" key="1">
    <source>
        <dbReference type="SAM" id="MobiDB-lite"/>
    </source>
</evidence>
<dbReference type="Pfam" id="PF00534">
    <property type="entry name" value="Glycos_transf_1"/>
    <property type="match status" value="1"/>
</dbReference>
<keyword evidence="3" id="KW-0328">Glycosyltransferase</keyword>
<accession>A0A7W8CZT3</accession>
<dbReference type="EMBL" id="JACHHD010000005">
    <property type="protein sequence ID" value="MBB5184635.1"/>
    <property type="molecule type" value="Genomic_DNA"/>
</dbReference>
<reference evidence="3 4" key="1">
    <citation type="submission" date="2020-08" db="EMBL/GenBank/DDBJ databases">
        <title>Genomic Encyclopedia of Type Strains, Phase IV (KMG-IV): sequencing the most valuable type-strain genomes for metagenomic binning, comparative biology and taxonomic classification.</title>
        <authorList>
            <person name="Goeker M."/>
        </authorList>
    </citation>
    <scope>NUCLEOTIDE SEQUENCE [LARGE SCALE GENOMIC DNA]</scope>
    <source>
        <strain evidence="3 4">DSM 26963</strain>
    </source>
</reference>
<feature type="domain" description="Glycosyl transferase family 1" evidence="2">
    <location>
        <begin position="165"/>
        <end position="292"/>
    </location>
</feature>
<dbReference type="SUPFAM" id="SSF53756">
    <property type="entry name" value="UDP-Glycosyltransferase/glycogen phosphorylase"/>
    <property type="match status" value="1"/>
</dbReference>
<sequence>MNLNEREVAVKSTRLKLIMYSSADKVDGQGVGSAYEEQVALIREGASDLFDVKINDWTSKPDIQHFHTIDPTFFVKMQDKKAVNIAYCHFLPETVDESLKIPSPFFKVFANYLITFYKTADRLVVVNPCFIDPLVELGIPRENVYYIPNYVSKETFYPKPEAENRAYREKLGIDPDTFVVLGAGQVQTRKGVLDFVKVAEAMPDVTFVWAGGFSFGVITEGYDELSKIQKNPPKNVHFLGIVPREEMVNLYNAANVLFVPSYNELFPMTILEAVNVHVPLVLRDLDLYKDILFGHHMSAGDNEGFVACIQSLRENPDIYEKYQRESLILSEFYSKEHVLQMWREFYLSAYGEKQYELRKDKNTSKKKKPKKHKTKRS</sequence>
<dbReference type="InterPro" id="IPR050194">
    <property type="entry name" value="Glycosyltransferase_grp1"/>
</dbReference>
<feature type="region of interest" description="Disordered" evidence="1">
    <location>
        <begin position="358"/>
        <end position="377"/>
    </location>
</feature>
<dbReference type="GO" id="GO:0016757">
    <property type="term" value="F:glycosyltransferase activity"/>
    <property type="evidence" value="ECO:0007669"/>
    <property type="project" value="UniProtKB-KW"/>
</dbReference>
<evidence type="ECO:0000259" key="2">
    <source>
        <dbReference type="Pfam" id="PF00534"/>
    </source>
</evidence>
<organism evidence="3 4">
    <name type="scientific">Faecalicoccus acidiformans</name>
    <dbReference type="NCBI Taxonomy" id="915173"/>
    <lineage>
        <taxon>Bacteria</taxon>
        <taxon>Bacillati</taxon>
        <taxon>Bacillota</taxon>
        <taxon>Erysipelotrichia</taxon>
        <taxon>Erysipelotrichales</taxon>
        <taxon>Erysipelotrichaceae</taxon>
        <taxon>Faecalicoccus</taxon>
    </lineage>
</organism>
<dbReference type="EC" id="2.4.1.-" evidence="3"/>
<protein>
    <submittedName>
        <fullName evidence="3">1,2-diacylglycerol-3-alpha-glucose alpha-1,2-galactosyltransferase</fullName>
        <ecNumber evidence="3">2.4.1.-</ecNumber>
    </submittedName>
</protein>
<gene>
    <name evidence="3" type="ORF">HNQ43_000676</name>
</gene>
<comment type="caution">
    <text evidence="3">The sequence shown here is derived from an EMBL/GenBank/DDBJ whole genome shotgun (WGS) entry which is preliminary data.</text>
</comment>
<feature type="compositionally biased region" description="Basic residues" evidence="1">
    <location>
        <begin position="364"/>
        <end position="377"/>
    </location>
</feature>